<accession>A0A8H3GZV8</accession>
<feature type="compositionally biased region" description="Pro residues" evidence="1">
    <location>
        <begin position="267"/>
        <end position="280"/>
    </location>
</feature>
<reference evidence="3" key="1">
    <citation type="submission" date="2021-01" db="EMBL/GenBank/DDBJ databases">
        <authorList>
            <person name="Kaushik A."/>
        </authorList>
    </citation>
    <scope>NUCLEOTIDE SEQUENCE</scope>
    <source>
        <strain evidence="3">AG6-10EEA</strain>
    </source>
</reference>
<organism evidence="3 4">
    <name type="scientific">Rhizoctonia solani</name>
    <dbReference type="NCBI Taxonomy" id="456999"/>
    <lineage>
        <taxon>Eukaryota</taxon>
        <taxon>Fungi</taxon>
        <taxon>Dikarya</taxon>
        <taxon>Basidiomycota</taxon>
        <taxon>Agaricomycotina</taxon>
        <taxon>Agaricomycetes</taxon>
        <taxon>Cantharellales</taxon>
        <taxon>Ceratobasidiaceae</taxon>
        <taxon>Rhizoctonia</taxon>
    </lineage>
</organism>
<feature type="region of interest" description="Disordered" evidence="1">
    <location>
        <begin position="261"/>
        <end position="282"/>
    </location>
</feature>
<dbReference type="InterPro" id="IPR055754">
    <property type="entry name" value="DUF7330"/>
</dbReference>
<evidence type="ECO:0000259" key="2">
    <source>
        <dbReference type="Pfam" id="PF24016"/>
    </source>
</evidence>
<feature type="region of interest" description="Disordered" evidence="1">
    <location>
        <begin position="112"/>
        <end position="150"/>
    </location>
</feature>
<dbReference type="Proteomes" id="UP000663853">
    <property type="component" value="Unassembled WGS sequence"/>
</dbReference>
<comment type="caution">
    <text evidence="3">The sequence shown here is derived from an EMBL/GenBank/DDBJ whole genome shotgun (WGS) entry which is preliminary data.</text>
</comment>
<feature type="compositionally biased region" description="Polar residues" evidence="1">
    <location>
        <begin position="7"/>
        <end position="18"/>
    </location>
</feature>
<gene>
    <name evidence="3" type="ORF">RDB_LOCUS82041</name>
</gene>
<feature type="region of interest" description="Disordered" evidence="1">
    <location>
        <begin position="1"/>
        <end position="76"/>
    </location>
</feature>
<dbReference type="EMBL" id="CAJMXA010002162">
    <property type="protein sequence ID" value="CAE6476724.1"/>
    <property type="molecule type" value="Genomic_DNA"/>
</dbReference>
<feature type="domain" description="DUF7330" evidence="2">
    <location>
        <begin position="140"/>
        <end position="262"/>
    </location>
</feature>
<evidence type="ECO:0000313" key="4">
    <source>
        <dbReference type="Proteomes" id="UP000663853"/>
    </source>
</evidence>
<feature type="compositionally biased region" description="Basic residues" evidence="1">
    <location>
        <begin position="119"/>
        <end position="131"/>
    </location>
</feature>
<dbReference type="Pfam" id="PF24016">
    <property type="entry name" value="DUF7330"/>
    <property type="match status" value="2"/>
</dbReference>
<evidence type="ECO:0000313" key="3">
    <source>
        <dbReference type="EMBL" id="CAE6476724.1"/>
    </source>
</evidence>
<name>A0A8H3GZV8_9AGAM</name>
<proteinExistence type="predicted"/>
<dbReference type="AlphaFoldDB" id="A0A8H3GZV8"/>
<protein>
    <recommendedName>
        <fullName evidence="2">DUF7330 domain-containing protein</fullName>
    </recommendedName>
</protein>
<evidence type="ECO:0000256" key="1">
    <source>
        <dbReference type="SAM" id="MobiDB-lite"/>
    </source>
</evidence>
<sequence length="325" mass="34879">MILDGSDSVSKPATTVRSEGSEADPQSPPPYSPSSKFTNSGDLKPLPTPPQSPPASTAGDPDRLPQGLPPPCNHLIQRRTNDSIKGTWHVDPAMPIPDALLAPIEEFDGSWNEVDQKTRKERKKLEKKGKRRSESLPTSANAIRPNLMLSSNNGSIDAKVHVISSDGQPRTGLIVAEGRNGSVVLDIKTYTPYPLRIYALSENGSVRVRVPSTFEGAVLVTSKHGSIKISDPIKSRMTTFSGVSDTTRAFIGDWQAAGFGTSGSIPPTNPNEDPPLPTTPSDPFLSWSGPLIHIASRNGSVHLSYSEETRNDEEGADSQALSKDL</sequence>
<feature type="region of interest" description="Disordered" evidence="1">
    <location>
        <begin position="304"/>
        <end position="325"/>
    </location>
</feature>
<feature type="domain" description="DUF7330" evidence="2">
    <location>
        <begin position="73"/>
        <end position="106"/>
    </location>
</feature>